<evidence type="ECO:0000313" key="3">
    <source>
        <dbReference type="Proteomes" id="UP001500804"/>
    </source>
</evidence>
<feature type="region of interest" description="Disordered" evidence="1">
    <location>
        <begin position="1"/>
        <end position="23"/>
    </location>
</feature>
<dbReference type="Proteomes" id="UP001500804">
    <property type="component" value="Unassembled WGS sequence"/>
</dbReference>
<evidence type="ECO:0000313" key="2">
    <source>
        <dbReference type="EMBL" id="GAA5112348.1"/>
    </source>
</evidence>
<organism evidence="2 3">
    <name type="scientific">Pseudonocardia adelaidensis</name>
    <dbReference type="NCBI Taxonomy" id="648754"/>
    <lineage>
        <taxon>Bacteria</taxon>
        <taxon>Bacillati</taxon>
        <taxon>Actinomycetota</taxon>
        <taxon>Actinomycetes</taxon>
        <taxon>Pseudonocardiales</taxon>
        <taxon>Pseudonocardiaceae</taxon>
        <taxon>Pseudonocardia</taxon>
    </lineage>
</organism>
<proteinExistence type="predicted"/>
<feature type="region of interest" description="Disordered" evidence="1">
    <location>
        <begin position="53"/>
        <end position="89"/>
    </location>
</feature>
<comment type="caution">
    <text evidence="2">The sequence shown here is derived from an EMBL/GenBank/DDBJ whole genome shotgun (WGS) entry which is preliminary data.</text>
</comment>
<dbReference type="EMBL" id="BAABJO010000002">
    <property type="protein sequence ID" value="GAA5112348.1"/>
    <property type="molecule type" value="Genomic_DNA"/>
</dbReference>
<gene>
    <name evidence="2" type="ORF">GCM10023320_06500</name>
</gene>
<protein>
    <submittedName>
        <fullName evidence="2">Acyl-CoA carboxylase subunit epsilon</fullName>
    </submittedName>
</protein>
<evidence type="ECO:0000256" key="1">
    <source>
        <dbReference type="SAM" id="MobiDB-lite"/>
    </source>
</evidence>
<reference evidence="3" key="1">
    <citation type="journal article" date="2019" name="Int. J. Syst. Evol. Microbiol.">
        <title>The Global Catalogue of Microorganisms (GCM) 10K type strain sequencing project: providing services to taxonomists for standard genome sequencing and annotation.</title>
        <authorList>
            <consortium name="The Broad Institute Genomics Platform"/>
            <consortium name="The Broad Institute Genome Sequencing Center for Infectious Disease"/>
            <person name="Wu L."/>
            <person name="Ma J."/>
        </authorList>
    </citation>
    <scope>NUCLEOTIDE SEQUENCE [LARGE SCALE GENOMIC DNA]</scope>
    <source>
        <strain evidence="3">JCM 18302</strain>
    </source>
</reference>
<keyword evidence="3" id="KW-1185">Reference proteome</keyword>
<accession>A0ABP9NEK7</accession>
<dbReference type="RefSeq" id="WP_425570429.1">
    <property type="nucleotide sequence ID" value="NZ_BAABJO010000002.1"/>
</dbReference>
<dbReference type="Pfam" id="PF13822">
    <property type="entry name" value="ACC_epsilon"/>
    <property type="match status" value="1"/>
</dbReference>
<sequence length="89" mass="9336">MTPEDGTTGGGTTNDGPSTPEERRAAFRVVRGDPSDAELAALTVVLAAVAAPRPAPAPRVPDRWSDPAARFRTPLHPGPGAWRASAWPR</sequence>
<name>A0ABP9NEK7_9PSEU</name>
<dbReference type="InterPro" id="IPR032716">
    <property type="entry name" value="ACC_epsilon"/>
</dbReference>